<dbReference type="InterPro" id="IPR001623">
    <property type="entry name" value="DnaJ_domain"/>
</dbReference>
<accession>A0AAF0EZG5</accession>
<evidence type="ECO:0000259" key="2">
    <source>
        <dbReference type="SMART" id="SM00165"/>
    </source>
</evidence>
<dbReference type="PANTHER" id="PTHR23172">
    <property type="entry name" value="AUXILIN/CYCLIN G-ASSOCIATED KINASE-RELATED"/>
    <property type="match status" value="1"/>
</dbReference>
<gene>
    <name evidence="3" type="primary">SWA2</name>
    <name evidence="3" type="ORF">MCUN1_002292</name>
</gene>
<dbReference type="Gene3D" id="1.10.287.110">
    <property type="entry name" value="DnaJ domain"/>
    <property type="match status" value="1"/>
</dbReference>
<evidence type="ECO:0000313" key="4">
    <source>
        <dbReference type="Proteomes" id="UP001219933"/>
    </source>
</evidence>
<dbReference type="InterPro" id="IPR009060">
    <property type="entry name" value="UBA-like_sf"/>
</dbReference>
<dbReference type="CDD" id="cd06257">
    <property type="entry name" value="DnaJ"/>
    <property type="match status" value="1"/>
</dbReference>
<feature type="compositionally biased region" description="Low complexity" evidence="1">
    <location>
        <begin position="383"/>
        <end position="404"/>
    </location>
</feature>
<proteinExistence type="predicted"/>
<dbReference type="SUPFAM" id="SSF46934">
    <property type="entry name" value="UBA-like"/>
    <property type="match status" value="1"/>
</dbReference>
<name>A0AAF0EZG5_9BASI</name>
<dbReference type="SUPFAM" id="SSF46565">
    <property type="entry name" value="Chaperone J-domain"/>
    <property type="match status" value="1"/>
</dbReference>
<feature type="compositionally biased region" description="Basic and acidic residues" evidence="1">
    <location>
        <begin position="221"/>
        <end position="231"/>
    </location>
</feature>
<dbReference type="PANTHER" id="PTHR23172:SF19">
    <property type="entry name" value="J DOMAIN-CONTAINING PROTEIN"/>
    <property type="match status" value="1"/>
</dbReference>
<dbReference type="SMART" id="SM00165">
    <property type="entry name" value="UBA"/>
    <property type="match status" value="1"/>
</dbReference>
<dbReference type="InterPro" id="IPR011990">
    <property type="entry name" value="TPR-like_helical_dom_sf"/>
</dbReference>
<feature type="compositionally biased region" description="Polar residues" evidence="1">
    <location>
        <begin position="82"/>
        <end position="92"/>
    </location>
</feature>
<dbReference type="Gene3D" id="1.25.40.10">
    <property type="entry name" value="Tetratricopeptide repeat domain"/>
    <property type="match status" value="1"/>
</dbReference>
<feature type="compositionally biased region" description="Low complexity" evidence="1">
    <location>
        <begin position="412"/>
        <end position="448"/>
    </location>
</feature>
<dbReference type="InterPro" id="IPR036869">
    <property type="entry name" value="J_dom_sf"/>
</dbReference>
<keyword evidence="4" id="KW-1185">Reference proteome</keyword>
<feature type="region of interest" description="Disordered" evidence="1">
    <location>
        <begin position="338"/>
        <end position="474"/>
    </location>
</feature>
<feature type="region of interest" description="Disordered" evidence="1">
    <location>
        <begin position="1"/>
        <end position="191"/>
    </location>
</feature>
<feature type="region of interest" description="Disordered" evidence="1">
    <location>
        <begin position="221"/>
        <end position="286"/>
    </location>
</feature>
<dbReference type="GO" id="GO:0031982">
    <property type="term" value="C:vesicle"/>
    <property type="evidence" value="ECO:0007669"/>
    <property type="project" value="TreeGrafter"/>
</dbReference>
<feature type="compositionally biased region" description="Basic and acidic residues" evidence="1">
    <location>
        <begin position="338"/>
        <end position="357"/>
    </location>
</feature>
<dbReference type="GO" id="GO:0072583">
    <property type="term" value="P:clathrin-dependent endocytosis"/>
    <property type="evidence" value="ECO:0007669"/>
    <property type="project" value="TreeGrafter"/>
</dbReference>
<reference evidence="3" key="1">
    <citation type="submission" date="2023-03" db="EMBL/GenBank/DDBJ databases">
        <title>Mating type loci evolution in Malassezia.</title>
        <authorList>
            <person name="Coelho M.A."/>
        </authorList>
    </citation>
    <scope>NUCLEOTIDE SEQUENCE</scope>
    <source>
        <strain evidence="3">CBS 11721</strain>
    </source>
</reference>
<feature type="compositionally biased region" description="Pro residues" evidence="1">
    <location>
        <begin position="40"/>
        <end position="50"/>
    </location>
</feature>
<dbReference type="EMBL" id="CP119879">
    <property type="protein sequence ID" value="WFD35438.1"/>
    <property type="molecule type" value="Genomic_DNA"/>
</dbReference>
<feature type="compositionally biased region" description="Polar residues" evidence="1">
    <location>
        <begin position="240"/>
        <end position="257"/>
    </location>
</feature>
<feature type="domain" description="UBA" evidence="2">
    <location>
        <begin position="181"/>
        <end position="218"/>
    </location>
</feature>
<dbReference type="GO" id="GO:0030276">
    <property type="term" value="F:clathrin binding"/>
    <property type="evidence" value="ECO:0007669"/>
    <property type="project" value="TreeGrafter"/>
</dbReference>
<evidence type="ECO:0000256" key="1">
    <source>
        <dbReference type="SAM" id="MobiDB-lite"/>
    </source>
</evidence>
<dbReference type="Proteomes" id="UP001219933">
    <property type="component" value="Chromosome 3"/>
</dbReference>
<feature type="region of interest" description="Disordered" evidence="1">
    <location>
        <begin position="307"/>
        <end position="326"/>
    </location>
</feature>
<dbReference type="GO" id="GO:0072318">
    <property type="term" value="P:clathrin coat disassembly"/>
    <property type="evidence" value="ECO:0007669"/>
    <property type="project" value="TreeGrafter"/>
</dbReference>
<dbReference type="GO" id="GO:0005737">
    <property type="term" value="C:cytoplasm"/>
    <property type="evidence" value="ECO:0007669"/>
    <property type="project" value="TreeGrafter"/>
</dbReference>
<dbReference type="SUPFAM" id="SSF48452">
    <property type="entry name" value="TPR-like"/>
    <property type="match status" value="1"/>
</dbReference>
<evidence type="ECO:0000313" key="3">
    <source>
        <dbReference type="EMBL" id="WFD35438.1"/>
    </source>
</evidence>
<dbReference type="AlphaFoldDB" id="A0AAF0EZG5"/>
<organism evidence="3 4">
    <name type="scientific">Malassezia cuniculi</name>
    <dbReference type="NCBI Taxonomy" id="948313"/>
    <lineage>
        <taxon>Eukaryota</taxon>
        <taxon>Fungi</taxon>
        <taxon>Dikarya</taxon>
        <taxon>Basidiomycota</taxon>
        <taxon>Ustilaginomycotina</taxon>
        <taxon>Malasseziomycetes</taxon>
        <taxon>Malasseziales</taxon>
        <taxon>Malasseziaceae</taxon>
        <taxon>Malassezia</taxon>
    </lineage>
</organism>
<feature type="compositionally biased region" description="Polar residues" evidence="1">
    <location>
        <begin position="266"/>
        <end position="278"/>
    </location>
</feature>
<dbReference type="Gene3D" id="1.10.8.10">
    <property type="entry name" value="DNA helicase RuvA subunit, C-terminal domain"/>
    <property type="match status" value="1"/>
</dbReference>
<feature type="compositionally biased region" description="Polar residues" evidence="1">
    <location>
        <begin position="140"/>
        <end position="150"/>
    </location>
</feature>
<protein>
    <submittedName>
        <fullName evidence="3">Auxilin-like clathrin-binding protein required for normal clathrin function</fullName>
    </submittedName>
</protein>
<dbReference type="InterPro" id="IPR015940">
    <property type="entry name" value="UBA"/>
</dbReference>
<sequence length="763" mass="81372">MDDLVDLSWTGGSAAPKTKTQDTYNFDALLRSMPQQGQRPAPPKPAPQPPRTQKAAAAGDAFESLLPTSWGGPAQKPMAMAQTKQTPQNPVTKPTDAWELGVFDQPIAATKPTPAPAPMPAKASDSLLDLDIFDAPAQHTGPSTASTTAHTDIDDILGDLARPVAPKPAPQKAPARSSSPPPHIVGQLVEMGFSPADARNALAKTNGDLAAAADMLAAHEEARAAEERRYYEEEEEALSQRRQTASPAARPQRQSAPQPAGRPDTRPQSANAQANPEWQKQADAIYQQATELSSNVLNRANAFWNSAKAQAQRALDESGSAEPSVANIAAGLRREALRRWGGKPREREWTGKPRWMAEVEDEPSQVAENSGSERRPSTPQSNVPPATRVPPRTAPTDTAAKPVTRPAPQPATRPAARPATRPATQPTARPTTQPVAKPAARPAAPPAKVRSEPQQDASVVQRAAALKSKGNDEYSRGAYGAAEGLYSEALNILDPKSLLRIPLLNNRASARLKNGDSTGAAADSTAVITLIVPGTATGAPLVYAAAADALPDTLSDAVNLRESWAKALMQRASANEAAERWKAAADDWDALALFERTEGSSVRAGERNRKAASEGKTRCANMLRPAPKAAASKPAAPSRAAQQAAAAGVARIRAQRDAQENIEAEQLRLKDSVDARIAQWTAGKDGNVRALLSSIDDPQYALIWPELRWKKVGMHELVTDAQVKRAYTRAIARLHPDKQGNASVEQRMLATSMFHALNSAYCT</sequence>
<dbReference type="Pfam" id="PF00627">
    <property type="entry name" value="UBA"/>
    <property type="match status" value="1"/>
</dbReference>